<dbReference type="AlphaFoldDB" id="A0AAU9EMI3"/>
<evidence type="ECO:0000313" key="4">
    <source>
        <dbReference type="EMBL" id="BEQ13210.1"/>
    </source>
</evidence>
<dbReference type="InterPro" id="IPR015424">
    <property type="entry name" value="PyrdxlP-dep_Trfase"/>
</dbReference>
<dbReference type="EMBL" id="AP028679">
    <property type="protein sequence ID" value="BEQ13210.1"/>
    <property type="molecule type" value="Genomic_DNA"/>
</dbReference>
<gene>
    <name evidence="4" type="ORF">FAK_02760</name>
</gene>
<dbReference type="CDD" id="cd00616">
    <property type="entry name" value="AHBA_syn"/>
    <property type="match status" value="1"/>
</dbReference>
<dbReference type="Pfam" id="PF01041">
    <property type="entry name" value="DegT_DnrJ_EryC1"/>
    <property type="match status" value="1"/>
</dbReference>
<proteinExistence type="inferred from homology"/>
<dbReference type="Proteomes" id="UP001366166">
    <property type="component" value="Chromosome"/>
</dbReference>
<keyword evidence="5" id="KW-1185">Reference proteome</keyword>
<dbReference type="SUPFAM" id="SSF53383">
    <property type="entry name" value="PLP-dependent transferases"/>
    <property type="match status" value="1"/>
</dbReference>
<feature type="modified residue" description="N6-(pyridoxal phosphate)lysine" evidence="2">
    <location>
        <position position="191"/>
    </location>
</feature>
<dbReference type="Gene3D" id="3.40.640.10">
    <property type="entry name" value="Type I PLP-dependent aspartate aminotransferase-like (Major domain)"/>
    <property type="match status" value="1"/>
</dbReference>
<protein>
    <submittedName>
        <fullName evidence="4">Aminotransferase DegT</fullName>
    </submittedName>
</protein>
<evidence type="ECO:0000256" key="1">
    <source>
        <dbReference type="PIRSR" id="PIRSR000390-1"/>
    </source>
</evidence>
<keyword evidence="4" id="KW-0032">Aminotransferase</keyword>
<keyword evidence="4" id="KW-0808">Transferase</keyword>
<evidence type="ECO:0000256" key="2">
    <source>
        <dbReference type="PIRSR" id="PIRSR000390-2"/>
    </source>
</evidence>
<sequence>MQFIDLKAQQQLIRQKIEDNIKRVLDHGRYIMGPEIAELETRLAAYVGTNNALGCASGTDALVLSLLALEIGPGDAVFTSPFTFFATGEVIALLGATPIFVDIDPVTFNLDPALLAPAIRAVKERGDLEPKVVMPVDIFGLPADYAAINKVAAEHGLAVVEDAAQAMGGEYHGKKACSLGTLGCTSFFPAKPLGGYGDGGMVFCDDEGLDRLLRSLRVHGQGEDKYDNVRLGINGRLDTLQAAVLLAKLELLPDELAQRQQVAGRYAALIADSGAALTAPRVPDGYVSAWAQYSVLAESEAARSEFLGRLQGAGIPSAVYYPRPLHLQTAFAYLGHQPGDFPHSEAAGQRIFSLPMHPYLALEDQEKIVAVLAGA</sequence>
<evidence type="ECO:0000256" key="3">
    <source>
        <dbReference type="RuleBase" id="RU004508"/>
    </source>
</evidence>
<reference evidence="5" key="1">
    <citation type="journal article" date="2023" name="Arch. Microbiol.">
        <title>Desulfoferula mesophilus gen. nov. sp. nov., a mesophilic sulfate-reducing bacterium isolated from a brackish lake sediment.</title>
        <authorList>
            <person name="Watanabe T."/>
            <person name="Yabe T."/>
            <person name="Tsuji J.M."/>
            <person name="Fukui M."/>
        </authorList>
    </citation>
    <scope>NUCLEOTIDE SEQUENCE [LARGE SCALE GENOMIC DNA]</scope>
    <source>
        <strain evidence="5">12FAK</strain>
    </source>
</reference>
<dbReference type="RefSeq" id="WP_338604647.1">
    <property type="nucleotide sequence ID" value="NZ_AP028679.1"/>
</dbReference>
<dbReference type="GO" id="GO:0008483">
    <property type="term" value="F:transaminase activity"/>
    <property type="evidence" value="ECO:0007669"/>
    <property type="project" value="UniProtKB-KW"/>
</dbReference>
<dbReference type="PIRSF" id="PIRSF000390">
    <property type="entry name" value="PLP_StrS"/>
    <property type="match status" value="1"/>
</dbReference>
<dbReference type="InterPro" id="IPR015422">
    <property type="entry name" value="PyrdxlP-dep_Trfase_small"/>
</dbReference>
<dbReference type="Gene3D" id="3.90.1150.10">
    <property type="entry name" value="Aspartate Aminotransferase, domain 1"/>
    <property type="match status" value="1"/>
</dbReference>
<comment type="similarity">
    <text evidence="3">Belongs to the DegT/DnrJ/EryC1 family.</text>
</comment>
<accession>A0AAU9EMI3</accession>
<feature type="active site" description="Proton acceptor" evidence="1">
    <location>
        <position position="191"/>
    </location>
</feature>
<organism evidence="4 5">
    <name type="scientific">Desulfoferula mesophila</name>
    <dbReference type="NCBI Taxonomy" id="3058419"/>
    <lineage>
        <taxon>Bacteria</taxon>
        <taxon>Pseudomonadati</taxon>
        <taxon>Thermodesulfobacteriota</taxon>
        <taxon>Desulfarculia</taxon>
        <taxon>Desulfarculales</taxon>
        <taxon>Desulfarculaceae</taxon>
        <taxon>Desulfoferula</taxon>
    </lineage>
</organism>
<dbReference type="InterPro" id="IPR015421">
    <property type="entry name" value="PyrdxlP-dep_Trfase_major"/>
</dbReference>
<dbReference type="KEGG" id="dmp:FAK_02760"/>
<dbReference type="GO" id="GO:0000271">
    <property type="term" value="P:polysaccharide biosynthetic process"/>
    <property type="evidence" value="ECO:0007669"/>
    <property type="project" value="TreeGrafter"/>
</dbReference>
<dbReference type="PANTHER" id="PTHR30244">
    <property type="entry name" value="TRANSAMINASE"/>
    <property type="match status" value="1"/>
</dbReference>
<name>A0AAU9EMI3_9BACT</name>
<evidence type="ECO:0000313" key="5">
    <source>
        <dbReference type="Proteomes" id="UP001366166"/>
    </source>
</evidence>
<dbReference type="InterPro" id="IPR000653">
    <property type="entry name" value="DegT/StrS_aminotransferase"/>
</dbReference>
<dbReference type="PANTHER" id="PTHR30244:SF42">
    <property type="entry name" value="UDP-2-ACETAMIDO-2-DEOXY-3-OXO-D-GLUCURONATE AMINOTRANSFERASE"/>
    <property type="match status" value="1"/>
</dbReference>
<dbReference type="GO" id="GO:0030170">
    <property type="term" value="F:pyridoxal phosphate binding"/>
    <property type="evidence" value="ECO:0007669"/>
    <property type="project" value="TreeGrafter"/>
</dbReference>
<keyword evidence="2 3" id="KW-0663">Pyridoxal phosphate</keyword>